<protein>
    <submittedName>
        <fullName evidence="2">Helix-turn-helix domain-containing protein</fullName>
    </submittedName>
</protein>
<dbReference type="AlphaFoldDB" id="A0A5N0EDU6"/>
<dbReference type="Proteomes" id="UP000323876">
    <property type="component" value="Unassembled WGS sequence"/>
</dbReference>
<dbReference type="Pfam" id="PF13560">
    <property type="entry name" value="HTH_31"/>
    <property type="match status" value="1"/>
</dbReference>
<feature type="transmembrane region" description="Helical" evidence="1">
    <location>
        <begin position="270"/>
        <end position="290"/>
    </location>
</feature>
<sequence length="423" mass="45271">MNHPDQGREALARQLRQLRSEHPELSLRTIGHRAQVSHTTVSRALSTEDKLPSWPSIAAITRVLGGAGVEVQPLWLWASTGTPPAPVADESAPQTEPTDTRHPWFVPVCSVATIGLIVLAIAHNAIPAQSTADRWLGDLAQTVFATAATIAFGVRTLRTAGTERRWYLLACLASACWSVAMVSWIAVHEIGGDHHRGTLVVEYGFHGYSLLMITALWLRLRTTHSARAPRLNTGRTVALITVVALSVPSAIWILTALLDNDPSSPDDAQIWLIYLYPLADGALFTMALLTALSGARITQSRLLASAFGAHAVASILATVYTVADGSTDLLASSEFGFTTFTVLLALAAIAPTDNRTRPPHHLGIVVHVMQVAGLLAIAVYTLTLATGTLPPAVTPYSAATLLLLLLVALITSLYHPTSTRSDR</sequence>
<organism evidence="2 3">
    <name type="scientific">Nocardia colli</name>
    <dbReference type="NCBI Taxonomy" id="2545717"/>
    <lineage>
        <taxon>Bacteria</taxon>
        <taxon>Bacillati</taxon>
        <taxon>Actinomycetota</taxon>
        <taxon>Actinomycetes</taxon>
        <taxon>Mycobacteriales</taxon>
        <taxon>Nocardiaceae</taxon>
        <taxon>Nocardia</taxon>
    </lineage>
</organism>
<keyword evidence="1" id="KW-0812">Transmembrane</keyword>
<name>A0A5N0EDU6_9NOCA</name>
<feature type="transmembrane region" description="Helical" evidence="1">
    <location>
        <begin position="362"/>
        <end position="383"/>
    </location>
</feature>
<keyword evidence="3" id="KW-1185">Reference proteome</keyword>
<feature type="transmembrane region" description="Helical" evidence="1">
    <location>
        <begin position="135"/>
        <end position="154"/>
    </location>
</feature>
<feature type="transmembrane region" description="Helical" evidence="1">
    <location>
        <begin position="302"/>
        <end position="323"/>
    </location>
</feature>
<keyword evidence="1" id="KW-1133">Transmembrane helix</keyword>
<feature type="transmembrane region" description="Helical" evidence="1">
    <location>
        <begin position="329"/>
        <end position="350"/>
    </location>
</feature>
<dbReference type="RefSeq" id="WP_150403177.1">
    <property type="nucleotide sequence ID" value="NZ_VXLC01000006.1"/>
</dbReference>
<feature type="transmembrane region" description="Helical" evidence="1">
    <location>
        <begin position="166"/>
        <end position="187"/>
    </location>
</feature>
<dbReference type="EMBL" id="VXLC01000006">
    <property type="protein sequence ID" value="KAA8887607.1"/>
    <property type="molecule type" value="Genomic_DNA"/>
</dbReference>
<evidence type="ECO:0000256" key="1">
    <source>
        <dbReference type="SAM" id="Phobius"/>
    </source>
</evidence>
<evidence type="ECO:0000313" key="3">
    <source>
        <dbReference type="Proteomes" id="UP000323876"/>
    </source>
</evidence>
<feature type="transmembrane region" description="Helical" evidence="1">
    <location>
        <begin position="199"/>
        <end position="218"/>
    </location>
</feature>
<reference evidence="2 3" key="1">
    <citation type="submission" date="2019-09" db="EMBL/GenBank/DDBJ databases">
        <authorList>
            <person name="Wang X."/>
        </authorList>
    </citation>
    <scope>NUCLEOTIDE SEQUENCE [LARGE SCALE GENOMIC DNA]</scope>
    <source>
        <strain evidence="2 3">CICC 11023</strain>
    </source>
</reference>
<feature type="transmembrane region" description="Helical" evidence="1">
    <location>
        <begin position="104"/>
        <end position="123"/>
    </location>
</feature>
<dbReference type="OrthoDB" id="9819800at2"/>
<comment type="caution">
    <text evidence="2">The sequence shown here is derived from an EMBL/GenBank/DDBJ whole genome shotgun (WGS) entry which is preliminary data.</text>
</comment>
<proteinExistence type="predicted"/>
<gene>
    <name evidence="2" type="ORF">F3087_18280</name>
</gene>
<feature type="transmembrane region" description="Helical" evidence="1">
    <location>
        <begin position="238"/>
        <end position="258"/>
    </location>
</feature>
<keyword evidence="1" id="KW-0472">Membrane</keyword>
<evidence type="ECO:0000313" key="2">
    <source>
        <dbReference type="EMBL" id="KAA8887607.1"/>
    </source>
</evidence>
<feature type="transmembrane region" description="Helical" evidence="1">
    <location>
        <begin position="395"/>
        <end position="414"/>
    </location>
</feature>
<accession>A0A5N0EDU6</accession>